<dbReference type="Gene3D" id="3.30.420.10">
    <property type="entry name" value="Ribonuclease H-like superfamily/Ribonuclease H"/>
    <property type="match status" value="1"/>
</dbReference>
<dbReference type="STRING" id="1379.HMPREF3186_00780"/>
<dbReference type="GO" id="GO:0015074">
    <property type="term" value="P:DNA integration"/>
    <property type="evidence" value="ECO:0007669"/>
    <property type="project" value="InterPro"/>
</dbReference>
<dbReference type="GO" id="GO:0003676">
    <property type="term" value="F:nucleic acid binding"/>
    <property type="evidence" value="ECO:0007669"/>
    <property type="project" value="InterPro"/>
</dbReference>
<dbReference type="PANTHER" id="PTHR46889:SF4">
    <property type="entry name" value="TRANSPOSASE INSO FOR INSERTION SEQUENCE ELEMENT IS911B-RELATED"/>
    <property type="match status" value="1"/>
</dbReference>
<dbReference type="PROSITE" id="PS50994">
    <property type="entry name" value="INTEGRASE"/>
    <property type="match status" value="1"/>
</dbReference>
<feature type="domain" description="Integrase catalytic" evidence="2">
    <location>
        <begin position="130"/>
        <end position="294"/>
    </location>
</feature>
<dbReference type="AlphaFoldDB" id="A0A133ZYM4"/>
<sequence>MGCATQGEKAAIIKELREKGYQLKYLLQAIGMAKSTYYYLINKGEVDVVAIRNEPVLKEIKIIFTENKGLYGVRRVHNELINRGFKVNHKRVQSLMHKEGLKGKRPKERYHSYKGKIGKVADNIINRDFSTTAPLQKWTTDVSQFNFSWGKCYFSAILDMHTNEIISYDLSLHPDLNQIKRMLEKAFNKFPKTEGLIMHSDQGWQYQHSHYRSELKKHGVIQSMSRKGNCYDNSIMESFFGRMKTEIFYGYEKNYMSFEEFSKAVYEYIDYYNNKRIQSKTKWMSPVQYRITSTCLN</sequence>
<gene>
    <name evidence="3" type="ORF">HMPREF3186_00780</name>
</gene>
<dbReference type="RefSeq" id="WP_084812655.1">
    <property type="nucleotide sequence ID" value="NZ_KQ959951.1"/>
</dbReference>
<reference evidence="4" key="1">
    <citation type="submission" date="2016-01" db="EMBL/GenBank/DDBJ databases">
        <authorList>
            <person name="Mitreva M."/>
            <person name="Pepin K.H."/>
            <person name="Mihindukulasuriya K.A."/>
            <person name="Fulton R."/>
            <person name="Fronick C."/>
            <person name="O'Laughlin M."/>
            <person name="Miner T."/>
            <person name="Herter B."/>
            <person name="Rosa B.A."/>
            <person name="Cordes M."/>
            <person name="Tomlinson C."/>
            <person name="Wollam A."/>
            <person name="Palsikar V.B."/>
            <person name="Mardis E.R."/>
            <person name="Wilson R.K."/>
        </authorList>
    </citation>
    <scope>NUCLEOTIDE SEQUENCE [LARGE SCALE GENOMIC DNA]</scope>
    <source>
        <strain evidence="4">DNF01167</strain>
    </source>
</reference>
<evidence type="ECO:0000256" key="1">
    <source>
        <dbReference type="ARBA" id="ARBA00002286"/>
    </source>
</evidence>
<dbReference type="Pfam" id="PF13276">
    <property type="entry name" value="HTH_21"/>
    <property type="match status" value="1"/>
</dbReference>
<protein>
    <submittedName>
        <fullName evidence="3">Integrase core domain protein</fullName>
    </submittedName>
</protein>
<comment type="caution">
    <text evidence="3">The sequence shown here is derived from an EMBL/GenBank/DDBJ whole genome shotgun (WGS) entry which is preliminary data.</text>
</comment>
<evidence type="ECO:0000259" key="2">
    <source>
        <dbReference type="PROSITE" id="PS50994"/>
    </source>
</evidence>
<accession>A0A133ZYM4</accession>
<dbReference type="OrthoDB" id="9781005at2"/>
<dbReference type="InterPro" id="IPR050900">
    <property type="entry name" value="Transposase_IS3/IS150/IS904"/>
</dbReference>
<dbReference type="Pfam" id="PF00665">
    <property type="entry name" value="rve"/>
    <property type="match status" value="1"/>
</dbReference>
<dbReference type="PATRIC" id="fig|1379.3.peg.762"/>
<comment type="function">
    <text evidence="1">Involved in the transposition of the insertion sequence.</text>
</comment>
<name>A0A133ZYM4_9BACL</name>
<proteinExistence type="predicted"/>
<evidence type="ECO:0000313" key="4">
    <source>
        <dbReference type="Proteomes" id="UP000070355"/>
    </source>
</evidence>
<dbReference type="PANTHER" id="PTHR46889">
    <property type="entry name" value="TRANSPOSASE INSF FOR INSERTION SEQUENCE IS3B-RELATED"/>
    <property type="match status" value="1"/>
</dbReference>
<dbReference type="InterPro" id="IPR025948">
    <property type="entry name" value="HTH-like_dom"/>
</dbReference>
<dbReference type="NCBIfam" id="NF033516">
    <property type="entry name" value="transpos_IS3"/>
    <property type="match status" value="1"/>
</dbReference>
<dbReference type="Pfam" id="PF13333">
    <property type="entry name" value="rve_2"/>
    <property type="match status" value="1"/>
</dbReference>
<dbReference type="EMBL" id="LSDC01000054">
    <property type="protein sequence ID" value="KXB60511.1"/>
    <property type="molecule type" value="Genomic_DNA"/>
</dbReference>
<dbReference type="SUPFAM" id="SSF53098">
    <property type="entry name" value="Ribonuclease H-like"/>
    <property type="match status" value="1"/>
</dbReference>
<dbReference type="InterPro" id="IPR036397">
    <property type="entry name" value="RNaseH_sf"/>
</dbReference>
<dbReference type="Proteomes" id="UP000070355">
    <property type="component" value="Unassembled WGS sequence"/>
</dbReference>
<organism evidence="3 4">
    <name type="scientific">Gemella haemolysans</name>
    <dbReference type="NCBI Taxonomy" id="1379"/>
    <lineage>
        <taxon>Bacteria</taxon>
        <taxon>Bacillati</taxon>
        <taxon>Bacillota</taxon>
        <taxon>Bacilli</taxon>
        <taxon>Bacillales</taxon>
        <taxon>Gemellaceae</taxon>
        <taxon>Gemella</taxon>
    </lineage>
</organism>
<evidence type="ECO:0000313" key="3">
    <source>
        <dbReference type="EMBL" id="KXB60511.1"/>
    </source>
</evidence>
<dbReference type="InterPro" id="IPR048020">
    <property type="entry name" value="Transpos_IS3"/>
</dbReference>
<dbReference type="InterPro" id="IPR001584">
    <property type="entry name" value="Integrase_cat-core"/>
</dbReference>
<dbReference type="InterPro" id="IPR012337">
    <property type="entry name" value="RNaseH-like_sf"/>
</dbReference>